<comment type="caution">
    <text evidence="7">The sequence shown here is derived from an EMBL/GenBank/DDBJ whole genome shotgun (WGS) entry which is preliminary data.</text>
</comment>
<comment type="similarity">
    <text evidence="2">Belongs to the TMEM86 family.</text>
</comment>
<dbReference type="AlphaFoldDB" id="A0A917ZFK1"/>
<keyword evidence="8" id="KW-1185">Reference proteome</keyword>
<dbReference type="Pfam" id="PF07947">
    <property type="entry name" value="YhhN"/>
    <property type="match status" value="1"/>
</dbReference>
<keyword evidence="3 6" id="KW-0812">Transmembrane</keyword>
<evidence type="ECO:0000313" key="8">
    <source>
        <dbReference type="Proteomes" id="UP000646523"/>
    </source>
</evidence>
<evidence type="ECO:0000256" key="2">
    <source>
        <dbReference type="ARBA" id="ARBA00007375"/>
    </source>
</evidence>
<dbReference type="InterPro" id="IPR012506">
    <property type="entry name" value="TMEM86B-like"/>
</dbReference>
<feature type="transmembrane region" description="Helical" evidence="6">
    <location>
        <begin position="156"/>
        <end position="175"/>
    </location>
</feature>
<feature type="transmembrane region" description="Helical" evidence="6">
    <location>
        <begin position="77"/>
        <end position="96"/>
    </location>
</feature>
<gene>
    <name evidence="7" type="ORF">GCM10012289_69520</name>
</gene>
<dbReference type="PANTHER" id="PTHR31885:SF6">
    <property type="entry name" value="GH04784P"/>
    <property type="match status" value="1"/>
</dbReference>
<dbReference type="PANTHER" id="PTHR31885">
    <property type="entry name" value="GH04784P"/>
    <property type="match status" value="1"/>
</dbReference>
<dbReference type="GO" id="GO:0016787">
    <property type="term" value="F:hydrolase activity"/>
    <property type="evidence" value="ECO:0007669"/>
    <property type="project" value="TreeGrafter"/>
</dbReference>
<evidence type="ECO:0000256" key="4">
    <source>
        <dbReference type="ARBA" id="ARBA00022989"/>
    </source>
</evidence>
<comment type="subcellular location">
    <subcellularLocation>
        <location evidence="1">Membrane</location>
        <topology evidence="1">Multi-pass membrane protein</topology>
    </subcellularLocation>
</comment>
<keyword evidence="4 6" id="KW-1133">Transmembrane helix</keyword>
<dbReference type="Proteomes" id="UP000646523">
    <property type="component" value="Unassembled WGS sequence"/>
</dbReference>
<evidence type="ECO:0000256" key="6">
    <source>
        <dbReference type="SAM" id="Phobius"/>
    </source>
</evidence>
<protein>
    <recommendedName>
        <fullName evidence="9">Lysoplasmalogenase</fullName>
    </recommendedName>
</protein>
<reference evidence="7" key="1">
    <citation type="journal article" date="2014" name="Int. J. Syst. Evol. Microbiol.">
        <title>Complete genome sequence of Corynebacterium casei LMG S-19264T (=DSM 44701T), isolated from a smear-ripened cheese.</title>
        <authorList>
            <consortium name="US DOE Joint Genome Institute (JGI-PGF)"/>
            <person name="Walter F."/>
            <person name="Albersmeier A."/>
            <person name="Kalinowski J."/>
            <person name="Ruckert C."/>
        </authorList>
    </citation>
    <scope>NUCLEOTIDE SEQUENCE</scope>
    <source>
        <strain evidence="7">CGMCC 4.7368</strain>
    </source>
</reference>
<proteinExistence type="inferred from homology"/>
<organism evidence="7 8">
    <name type="scientific">Nonomuraea cavernae</name>
    <dbReference type="NCBI Taxonomy" id="2045107"/>
    <lineage>
        <taxon>Bacteria</taxon>
        <taxon>Bacillati</taxon>
        <taxon>Actinomycetota</taxon>
        <taxon>Actinomycetes</taxon>
        <taxon>Streptosporangiales</taxon>
        <taxon>Streptosporangiaceae</taxon>
        <taxon>Nonomuraea</taxon>
    </lineage>
</organism>
<keyword evidence="5 6" id="KW-0472">Membrane</keyword>
<accession>A0A917ZFK1</accession>
<feature type="transmembrane region" description="Helical" evidence="6">
    <location>
        <begin position="108"/>
        <end position="126"/>
    </location>
</feature>
<dbReference type="GO" id="GO:0016020">
    <property type="term" value="C:membrane"/>
    <property type="evidence" value="ECO:0007669"/>
    <property type="project" value="UniProtKB-SubCell"/>
</dbReference>
<evidence type="ECO:0000256" key="1">
    <source>
        <dbReference type="ARBA" id="ARBA00004141"/>
    </source>
</evidence>
<evidence type="ECO:0000256" key="5">
    <source>
        <dbReference type="ARBA" id="ARBA00023136"/>
    </source>
</evidence>
<name>A0A917ZFK1_9ACTN</name>
<feature type="transmembrane region" description="Helical" evidence="6">
    <location>
        <begin position="7"/>
        <end position="25"/>
    </location>
</feature>
<evidence type="ECO:0000313" key="7">
    <source>
        <dbReference type="EMBL" id="GGO81169.1"/>
    </source>
</evidence>
<sequence length="222" mass="23285">MAERPEMLILFGVLAVANLVSVTLGIEALEWATKPLLCLVLAVYVLREAPRHRLLAAGLVFAMAGDVALLVDGQVAFVVGMSAFLVMQVCYLTVFTREGAWDGLRARPWIAGAYLVVWLGAGVLLWEPLGGLRVPVLLYGLALVTMAAFGAGLNRVAGLGGALFAFSDLLVGLGVTGTDFTGRSPVLMATYIAAQFLIVRGVTAGRSAARNDGSMAPVSHPS</sequence>
<feature type="transmembrane region" description="Helical" evidence="6">
    <location>
        <begin position="132"/>
        <end position="149"/>
    </location>
</feature>
<dbReference type="EMBL" id="BMNH01000035">
    <property type="protein sequence ID" value="GGO81169.1"/>
    <property type="molecule type" value="Genomic_DNA"/>
</dbReference>
<evidence type="ECO:0000256" key="3">
    <source>
        <dbReference type="ARBA" id="ARBA00022692"/>
    </source>
</evidence>
<evidence type="ECO:0008006" key="9">
    <source>
        <dbReference type="Google" id="ProtNLM"/>
    </source>
</evidence>
<reference evidence="7" key="2">
    <citation type="submission" date="2020-09" db="EMBL/GenBank/DDBJ databases">
        <authorList>
            <person name="Sun Q."/>
            <person name="Zhou Y."/>
        </authorList>
    </citation>
    <scope>NUCLEOTIDE SEQUENCE</scope>
    <source>
        <strain evidence="7">CGMCC 4.7368</strain>
    </source>
</reference>